<dbReference type="EMBL" id="LAZR01008370">
    <property type="protein sequence ID" value="KKM79187.1"/>
    <property type="molecule type" value="Genomic_DNA"/>
</dbReference>
<evidence type="ECO:0000313" key="1">
    <source>
        <dbReference type="EMBL" id="KKM79187.1"/>
    </source>
</evidence>
<accession>A0A0F9NCR0</accession>
<reference evidence="1" key="1">
    <citation type="journal article" date="2015" name="Nature">
        <title>Complex archaea that bridge the gap between prokaryotes and eukaryotes.</title>
        <authorList>
            <person name="Spang A."/>
            <person name="Saw J.H."/>
            <person name="Jorgensen S.L."/>
            <person name="Zaremba-Niedzwiedzka K."/>
            <person name="Martijn J."/>
            <person name="Lind A.E."/>
            <person name="van Eijk R."/>
            <person name="Schleper C."/>
            <person name="Guy L."/>
            <person name="Ettema T.J."/>
        </authorList>
    </citation>
    <scope>NUCLEOTIDE SEQUENCE</scope>
</reference>
<organism evidence="1">
    <name type="scientific">marine sediment metagenome</name>
    <dbReference type="NCBI Taxonomy" id="412755"/>
    <lineage>
        <taxon>unclassified sequences</taxon>
        <taxon>metagenomes</taxon>
        <taxon>ecological metagenomes</taxon>
    </lineage>
</organism>
<gene>
    <name evidence="1" type="ORF">LCGC14_1352430</name>
</gene>
<sequence>MSKKLTEVQNSLYNEDFIESFTHFALTTYKRFEETEKNNEIEYTEDSAAPTSEESETYIFKVANMFYNILKPLFEVLKEWYASIKEILPSIFDKFVEGILLYSKKQLSISFEQIFKIFQFFGLDEIYPETFDKINAALQWKICQNSWIDMDFLNSYKISLLSNAPIETLNAINDLIVLLKMKERERKNDQQFEDEILKILES</sequence>
<comment type="caution">
    <text evidence="1">The sequence shown here is derived from an EMBL/GenBank/DDBJ whole genome shotgun (WGS) entry which is preliminary data.</text>
</comment>
<name>A0A0F9NCR0_9ZZZZ</name>
<dbReference type="AlphaFoldDB" id="A0A0F9NCR0"/>
<proteinExistence type="predicted"/>
<protein>
    <submittedName>
        <fullName evidence="1">Uncharacterized protein</fullName>
    </submittedName>
</protein>